<proteinExistence type="predicted"/>
<dbReference type="AlphaFoldDB" id="A0A9X9Q5R2"/>
<dbReference type="Proteomes" id="UP000269945">
    <property type="component" value="Unassembled WGS sequence"/>
</dbReference>
<evidence type="ECO:0000313" key="2">
    <source>
        <dbReference type="Proteomes" id="UP000269945"/>
    </source>
</evidence>
<gene>
    <name evidence="1" type="ORF">BN2614_LOCUS5</name>
</gene>
<dbReference type="EMBL" id="CYRY02039735">
    <property type="protein sequence ID" value="VCX30947.1"/>
    <property type="molecule type" value="Genomic_DNA"/>
</dbReference>
<protein>
    <submittedName>
        <fullName evidence="1">Uncharacterized protein</fullName>
    </submittedName>
</protein>
<organism evidence="1 2">
    <name type="scientific">Gulo gulo</name>
    <name type="common">Wolverine</name>
    <name type="synonym">Gluton</name>
    <dbReference type="NCBI Taxonomy" id="48420"/>
    <lineage>
        <taxon>Eukaryota</taxon>
        <taxon>Metazoa</taxon>
        <taxon>Chordata</taxon>
        <taxon>Craniata</taxon>
        <taxon>Vertebrata</taxon>
        <taxon>Euteleostomi</taxon>
        <taxon>Mammalia</taxon>
        <taxon>Eutheria</taxon>
        <taxon>Laurasiatheria</taxon>
        <taxon>Carnivora</taxon>
        <taxon>Caniformia</taxon>
        <taxon>Musteloidea</taxon>
        <taxon>Mustelidae</taxon>
        <taxon>Guloninae</taxon>
        <taxon>Gulo</taxon>
    </lineage>
</organism>
<name>A0A9X9Q5R2_GULGU</name>
<accession>A0A9X9Q5R2</accession>
<sequence>MWRIHLICYQSRIPSTKGWYQVGLILKAQTHASQRVEYTAHKTRNNQ</sequence>
<keyword evidence="2" id="KW-1185">Reference proteome</keyword>
<comment type="caution">
    <text evidence="1">The sequence shown here is derived from an EMBL/GenBank/DDBJ whole genome shotgun (WGS) entry which is preliminary data.</text>
</comment>
<evidence type="ECO:0000313" key="1">
    <source>
        <dbReference type="EMBL" id="VCX30947.1"/>
    </source>
</evidence>
<reference evidence="1 2" key="1">
    <citation type="submission" date="2018-10" db="EMBL/GenBank/DDBJ databases">
        <authorList>
            <person name="Ekblom R."/>
            <person name="Jareborg N."/>
        </authorList>
    </citation>
    <scope>NUCLEOTIDE SEQUENCE [LARGE SCALE GENOMIC DNA]</scope>
    <source>
        <tissue evidence="1">Muscle</tissue>
    </source>
</reference>